<sequence length="71" mass="7646">MDAAFLGGAPIDHAGQAESLMEEVDELLERIAAEDLRVEQRTRCIEFLKASRLLAIIIAECAAPPPAAPET</sequence>
<dbReference type="Proteomes" id="UP000582837">
    <property type="component" value="Unassembled WGS sequence"/>
</dbReference>
<proteinExistence type="predicted"/>
<evidence type="ECO:0000313" key="2">
    <source>
        <dbReference type="Proteomes" id="UP000582837"/>
    </source>
</evidence>
<protein>
    <submittedName>
        <fullName evidence="1">Uncharacterized protein</fullName>
    </submittedName>
</protein>
<gene>
    <name evidence="1" type="ORF">HNQ61_003620</name>
</gene>
<dbReference type="RefSeq" id="WP_170035406.1">
    <property type="nucleotide sequence ID" value="NZ_JABDTL010000001.1"/>
</dbReference>
<dbReference type="EMBL" id="JACHIA010000011">
    <property type="protein sequence ID" value="MBB6071960.1"/>
    <property type="molecule type" value="Genomic_DNA"/>
</dbReference>
<name>A0A841H1S6_9BACT</name>
<reference evidence="1 2" key="1">
    <citation type="submission" date="2020-08" db="EMBL/GenBank/DDBJ databases">
        <title>Genomic Encyclopedia of Type Strains, Phase IV (KMG-IV): sequencing the most valuable type-strain genomes for metagenomic binning, comparative biology and taxonomic classification.</title>
        <authorList>
            <person name="Goeker M."/>
        </authorList>
    </citation>
    <scope>NUCLEOTIDE SEQUENCE [LARGE SCALE GENOMIC DNA]</scope>
    <source>
        <strain evidence="1 2">DSM 29007</strain>
    </source>
</reference>
<organism evidence="1 2">
    <name type="scientific">Longimicrobium terrae</name>
    <dbReference type="NCBI Taxonomy" id="1639882"/>
    <lineage>
        <taxon>Bacteria</taxon>
        <taxon>Pseudomonadati</taxon>
        <taxon>Gemmatimonadota</taxon>
        <taxon>Longimicrobiia</taxon>
        <taxon>Longimicrobiales</taxon>
        <taxon>Longimicrobiaceae</taxon>
        <taxon>Longimicrobium</taxon>
    </lineage>
</organism>
<keyword evidence="2" id="KW-1185">Reference proteome</keyword>
<accession>A0A841H1S6</accession>
<evidence type="ECO:0000313" key="1">
    <source>
        <dbReference type="EMBL" id="MBB6071960.1"/>
    </source>
</evidence>
<dbReference type="AlphaFoldDB" id="A0A841H1S6"/>
<comment type="caution">
    <text evidence="1">The sequence shown here is derived from an EMBL/GenBank/DDBJ whole genome shotgun (WGS) entry which is preliminary data.</text>
</comment>